<gene>
    <name evidence="4" type="ORF">M422DRAFT_252698</name>
</gene>
<proteinExistence type="predicted"/>
<dbReference type="AlphaFoldDB" id="A0A0C9VZ25"/>
<dbReference type="OrthoDB" id="194358at2759"/>
<evidence type="ECO:0000313" key="4">
    <source>
        <dbReference type="EMBL" id="KIJ43796.1"/>
    </source>
</evidence>
<keyword evidence="1" id="KW-0677">Repeat</keyword>
<reference evidence="4 5" key="1">
    <citation type="submission" date="2014-06" db="EMBL/GenBank/DDBJ databases">
        <title>Evolutionary Origins and Diversification of the Mycorrhizal Mutualists.</title>
        <authorList>
            <consortium name="DOE Joint Genome Institute"/>
            <consortium name="Mycorrhizal Genomics Consortium"/>
            <person name="Kohler A."/>
            <person name="Kuo A."/>
            <person name="Nagy L.G."/>
            <person name="Floudas D."/>
            <person name="Copeland A."/>
            <person name="Barry K.W."/>
            <person name="Cichocki N."/>
            <person name="Veneault-Fourrey C."/>
            <person name="LaButti K."/>
            <person name="Lindquist E.A."/>
            <person name="Lipzen A."/>
            <person name="Lundell T."/>
            <person name="Morin E."/>
            <person name="Murat C."/>
            <person name="Riley R."/>
            <person name="Ohm R."/>
            <person name="Sun H."/>
            <person name="Tunlid A."/>
            <person name="Henrissat B."/>
            <person name="Grigoriev I.V."/>
            <person name="Hibbett D.S."/>
            <person name="Martin F."/>
        </authorList>
    </citation>
    <scope>NUCLEOTIDE SEQUENCE [LARGE SCALE GENOMIC DNA]</scope>
    <source>
        <strain evidence="4 5">SS14</strain>
    </source>
</reference>
<dbReference type="HOGENOM" id="CLU_000134_45_3_1"/>
<dbReference type="PANTHER" id="PTHR24171:SF8">
    <property type="entry name" value="BRCA1-ASSOCIATED RING DOMAIN PROTEIN 1"/>
    <property type="match status" value="1"/>
</dbReference>
<dbReference type="PROSITE" id="PS50088">
    <property type="entry name" value="ANK_REPEAT"/>
    <property type="match status" value="2"/>
</dbReference>
<dbReference type="InterPro" id="IPR002110">
    <property type="entry name" value="Ankyrin_rpt"/>
</dbReference>
<dbReference type="InterPro" id="IPR036770">
    <property type="entry name" value="Ankyrin_rpt-contain_sf"/>
</dbReference>
<feature type="repeat" description="ANK" evidence="3">
    <location>
        <begin position="12"/>
        <end position="37"/>
    </location>
</feature>
<dbReference type="GO" id="GO:0004842">
    <property type="term" value="F:ubiquitin-protein transferase activity"/>
    <property type="evidence" value="ECO:0007669"/>
    <property type="project" value="TreeGrafter"/>
</dbReference>
<accession>A0A0C9VZ25</accession>
<dbReference type="Proteomes" id="UP000054279">
    <property type="component" value="Unassembled WGS sequence"/>
</dbReference>
<evidence type="ECO:0000256" key="2">
    <source>
        <dbReference type="ARBA" id="ARBA00023043"/>
    </source>
</evidence>
<organism evidence="4 5">
    <name type="scientific">Sphaerobolus stellatus (strain SS14)</name>
    <dbReference type="NCBI Taxonomy" id="990650"/>
    <lineage>
        <taxon>Eukaryota</taxon>
        <taxon>Fungi</taxon>
        <taxon>Dikarya</taxon>
        <taxon>Basidiomycota</taxon>
        <taxon>Agaricomycotina</taxon>
        <taxon>Agaricomycetes</taxon>
        <taxon>Phallomycetidae</taxon>
        <taxon>Geastrales</taxon>
        <taxon>Sphaerobolaceae</taxon>
        <taxon>Sphaerobolus</taxon>
    </lineage>
</organism>
<dbReference type="SUPFAM" id="SSF48403">
    <property type="entry name" value="Ankyrin repeat"/>
    <property type="match status" value="1"/>
</dbReference>
<dbReference type="PROSITE" id="PS50297">
    <property type="entry name" value="ANK_REP_REGION"/>
    <property type="match status" value="2"/>
</dbReference>
<evidence type="ECO:0000256" key="1">
    <source>
        <dbReference type="ARBA" id="ARBA00022737"/>
    </source>
</evidence>
<keyword evidence="2 3" id="KW-0040">ANK repeat</keyword>
<dbReference type="SMART" id="SM00248">
    <property type="entry name" value="ANK"/>
    <property type="match status" value="2"/>
</dbReference>
<protein>
    <recommendedName>
        <fullName evidence="6">Ankyrin</fullName>
    </recommendedName>
</protein>
<dbReference type="PANTHER" id="PTHR24171">
    <property type="entry name" value="ANKYRIN REPEAT DOMAIN-CONTAINING PROTEIN 39-RELATED"/>
    <property type="match status" value="1"/>
</dbReference>
<sequence length="74" mass="8316">TEKVDPDVKDQNGLTPLYWAAKYGHGEVVELLLKTGVVDPNVKDEHGFTPLHWAASNSHREVSELLFRSGKLQF</sequence>
<dbReference type="Gene3D" id="1.25.40.20">
    <property type="entry name" value="Ankyrin repeat-containing domain"/>
    <property type="match status" value="1"/>
</dbReference>
<keyword evidence="5" id="KW-1185">Reference proteome</keyword>
<feature type="non-terminal residue" evidence="4">
    <location>
        <position position="1"/>
    </location>
</feature>
<evidence type="ECO:0000313" key="5">
    <source>
        <dbReference type="Proteomes" id="UP000054279"/>
    </source>
</evidence>
<dbReference type="Pfam" id="PF12796">
    <property type="entry name" value="Ank_2"/>
    <property type="match status" value="1"/>
</dbReference>
<feature type="repeat" description="ANK" evidence="3">
    <location>
        <begin position="46"/>
        <end position="70"/>
    </location>
</feature>
<dbReference type="GO" id="GO:0085020">
    <property type="term" value="P:protein K6-linked ubiquitination"/>
    <property type="evidence" value="ECO:0007669"/>
    <property type="project" value="TreeGrafter"/>
</dbReference>
<evidence type="ECO:0008006" key="6">
    <source>
        <dbReference type="Google" id="ProtNLM"/>
    </source>
</evidence>
<dbReference type="EMBL" id="KN837120">
    <property type="protein sequence ID" value="KIJ43796.1"/>
    <property type="molecule type" value="Genomic_DNA"/>
</dbReference>
<name>A0A0C9VZ25_SPHS4</name>
<evidence type="ECO:0000256" key="3">
    <source>
        <dbReference type="PROSITE-ProRule" id="PRU00023"/>
    </source>
</evidence>